<evidence type="ECO:0000313" key="1">
    <source>
        <dbReference type="EMBL" id="KAF7271434.1"/>
    </source>
</evidence>
<name>A0A834I0B3_RHYFE</name>
<accession>A0A834I0B3</accession>
<sequence length="94" mass="10695">MRFPTELETFCQHFRRGHAVLAFNIAVAAAGGESPAPQRCVVRSVFAKRNFRKSIFTFDGGVPFAEFRRGRLKVNSAARVGRRTLRARPYPYHL</sequence>
<dbReference type="AlphaFoldDB" id="A0A834I0B3"/>
<reference evidence="1" key="1">
    <citation type="submission" date="2020-08" db="EMBL/GenBank/DDBJ databases">
        <title>Genome sequencing and assembly of the red palm weevil Rhynchophorus ferrugineus.</title>
        <authorList>
            <person name="Dias G.B."/>
            <person name="Bergman C.M."/>
            <person name="Manee M."/>
        </authorList>
    </citation>
    <scope>NUCLEOTIDE SEQUENCE</scope>
    <source>
        <strain evidence="1">AA-2017</strain>
        <tissue evidence="1">Whole larva</tissue>
    </source>
</reference>
<gene>
    <name evidence="1" type="ORF">GWI33_015691</name>
</gene>
<keyword evidence="2" id="KW-1185">Reference proteome</keyword>
<dbReference type="Proteomes" id="UP000625711">
    <property type="component" value="Unassembled WGS sequence"/>
</dbReference>
<evidence type="ECO:0000313" key="2">
    <source>
        <dbReference type="Proteomes" id="UP000625711"/>
    </source>
</evidence>
<organism evidence="1 2">
    <name type="scientific">Rhynchophorus ferrugineus</name>
    <name type="common">Red palm weevil</name>
    <name type="synonym">Curculio ferrugineus</name>
    <dbReference type="NCBI Taxonomy" id="354439"/>
    <lineage>
        <taxon>Eukaryota</taxon>
        <taxon>Metazoa</taxon>
        <taxon>Ecdysozoa</taxon>
        <taxon>Arthropoda</taxon>
        <taxon>Hexapoda</taxon>
        <taxon>Insecta</taxon>
        <taxon>Pterygota</taxon>
        <taxon>Neoptera</taxon>
        <taxon>Endopterygota</taxon>
        <taxon>Coleoptera</taxon>
        <taxon>Polyphaga</taxon>
        <taxon>Cucujiformia</taxon>
        <taxon>Curculionidae</taxon>
        <taxon>Dryophthorinae</taxon>
        <taxon>Rhynchophorus</taxon>
    </lineage>
</organism>
<comment type="caution">
    <text evidence="1">The sequence shown here is derived from an EMBL/GenBank/DDBJ whole genome shotgun (WGS) entry which is preliminary data.</text>
</comment>
<protein>
    <submittedName>
        <fullName evidence="1">Uncharacterized protein</fullName>
    </submittedName>
</protein>
<proteinExistence type="predicted"/>
<dbReference type="EMBL" id="JAACXV010013966">
    <property type="protein sequence ID" value="KAF7271434.1"/>
    <property type="molecule type" value="Genomic_DNA"/>
</dbReference>